<evidence type="ECO:0000313" key="1">
    <source>
        <dbReference type="EMBL" id="SVA39649.1"/>
    </source>
</evidence>
<protein>
    <recommendedName>
        <fullName evidence="2">Bacterial surface antigen (D15) domain-containing protein</fullName>
    </recommendedName>
</protein>
<dbReference type="AlphaFoldDB" id="A0A381VH10"/>
<dbReference type="EMBL" id="UINC01008823">
    <property type="protein sequence ID" value="SVA39649.1"/>
    <property type="molecule type" value="Genomic_DNA"/>
</dbReference>
<sequence>MKTFFRSSLFVLLFFFTWSSSAQALLFERRKTFDSEIAWFIYPVVGSIPGVQDFYGLGGTVSGIGGSESDITAISLRGKAEYFDDDFQIDILSIFDIPLFTERLTFTWFSTKIRNVAWPEGQRGIDSDPDSMYYLLASKVEASGGELSANIFDNQLEAYYGYTDAAVKPYGLVDPNGTFYNAQNAGIIESPRGYRYGLYLDDTDNRRDPRIGYRFQYEKWGQPSSREGNSEYYQEDFNLSGYIPVLSENKGVLVLNQFFGSSTVLKKGTVDQSQFVCDNTAKPGCQAILNELYARRVAEAENGKATSLGGTNRLRGYRTNRFYDSYTNFRGVEFRWYVHEVQKAFNYILEKGTFAGLQLALFYEEGTVSPDKGSLWKNMRTSYGAGTRFLFNTIIVRIDRGFGEEGGQTTFFVGYPF</sequence>
<accession>A0A381VH10</accession>
<organism evidence="1">
    <name type="scientific">marine metagenome</name>
    <dbReference type="NCBI Taxonomy" id="408172"/>
    <lineage>
        <taxon>unclassified sequences</taxon>
        <taxon>metagenomes</taxon>
        <taxon>ecological metagenomes</taxon>
    </lineage>
</organism>
<gene>
    <name evidence="1" type="ORF">METZ01_LOCUS92503</name>
</gene>
<dbReference type="Gene3D" id="2.40.160.50">
    <property type="entry name" value="membrane protein fhac: a member of the omp85/tpsb transporter family"/>
    <property type="match status" value="1"/>
</dbReference>
<evidence type="ECO:0008006" key="2">
    <source>
        <dbReference type="Google" id="ProtNLM"/>
    </source>
</evidence>
<proteinExistence type="predicted"/>
<name>A0A381VH10_9ZZZZ</name>
<reference evidence="1" key="1">
    <citation type="submission" date="2018-05" db="EMBL/GenBank/DDBJ databases">
        <authorList>
            <person name="Lanie J.A."/>
            <person name="Ng W.-L."/>
            <person name="Kazmierczak K.M."/>
            <person name="Andrzejewski T.M."/>
            <person name="Davidsen T.M."/>
            <person name="Wayne K.J."/>
            <person name="Tettelin H."/>
            <person name="Glass J.I."/>
            <person name="Rusch D."/>
            <person name="Podicherti R."/>
            <person name="Tsui H.-C.T."/>
            <person name="Winkler M.E."/>
        </authorList>
    </citation>
    <scope>NUCLEOTIDE SEQUENCE</scope>
</reference>